<feature type="transmembrane region" description="Helical" evidence="8">
    <location>
        <begin position="193"/>
        <end position="212"/>
    </location>
</feature>
<dbReference type="RefSeq" id="WP_241712510.1">
    <property type="nucleotide sequence ID" value="NZ_JALBUF010000002.1"/>
</dbReference>
<proteinExistence type="inferred from homology"/>
<feature type="transmembrane region" description="Helical" evidence="8">
    <location>
        <begin position="232"/>
        <end position="253"/>
    </location>
</feature>
<dbReference type="CDD" id="cd11484">
    <property type="entry name" value="SLC-NCS1sbd_CobB-like"/>
    <property type="match status" value="1"/>
</dbReference>
<feature type="transmembrane region" description="Helical" evidence="8">
    <location>
        <begin position="127"/>
        <end position="148"/>
    </location>
</feature>
<dbReference type="Proteomes" id="UP001139263">
    <property type="component" value="Unassembled WGS sequence"/>
</dbReference>
<evidence type="ECO:0000256" key="6">
    <source>
        <dbReference type="ARBA" id="ARBA00023136"/>
    </source>
</evidence>
<evidence type="ECO:0000256" key="4">
    <source>
        <dbReference type="ARBA" id="ARBA00022692"/>
    </source>
</evidence>
<dbReference type="AlphaFoldDB" id="A0A9X1V8K3"/>
<feature type="transmembrane region" description="Helical" evidence="8">
    <location>
        <begin position="388"/>
        <end position="413"/>
    </location>
</feature>
<evidence type="ECO:0000256" key="7">
    <source>
        <dbReference type="PIRNR" id="PIRNR002744"/>
    </source>
</evidence>
<feature type="transmembrane region" description="Helical" evidence="8">
    <location>
        <begin position="160"/>
        <end position="181"/>
    </location>
</feature>
<evidence type="ECO:0000256" key="5">
    <source>
        <dbReference type="ARBA" id="ARBA00022989"/>
    </source>
</evidence>
<protein>
    <recommendedName>
        <fullName evidence="11">Cytosine permease</fullName>
    </recommendedName>
</protein>
<evidence type="ECO:0000313" key="9">
    <source>
        <dbReference type="EMBL" id="MCI0182914.1"/>
    </source>
</evidence>
<evidence type="ECO:0000313" key="10">
    <source>
        <dbReference type="Proteomes" id="UP001139263"/>
    </source>
</evidence>
<keyword evidence="4 8" id="KW-0812">Transmembrane</keyword>
<evidence type="ECO:0000256" key="1">
    <source>
        <dbReference type="ARBA" id="ARBA00004141"/>
    </source>
</evidence>
<evidence type="ECO:0000256" key="2">
    <source>
        <dbReference type="ARBA" id="ARBA00008974"/>
    </source>
</evidence>
<name>A0A9X1V8K3_9BACL</name>
<gene>
    <name evidence="9" type="ORF">MM817_01183</name>
</gene>
<keyword evidence="10" id="KW-1185">Reference proteome</keyword>
<dbReference type="InterPro" id="IPR001248">
    <property type="entry name" value="Pur-cyt_permease"/>
</dbReference>
<feature type="transmembrane region" description="Helical" evidence="8">
    <location>
        <begin position="346"/>
        <end position="367"/>
    </location>
</feature>
<dbReference type="InterPro" id="IPR026030">
    <property type="entry name" value="Pur-cyt_permease_Fcy2/21/22"/>
</dbReference>
<keyword evidence="6 7" id="KW-0472">Membrane</keyword>
<dbReference type="PANTHER" id="PTHR31806">
    <property type="entry name" value="PURINE-CYTOSINE PERMEASE FCY2-RELATED"/>
    <property type="match status" value="1"/>
</dbReference>
<dbReference type="PANTHER" id="PTHR31806:SF1">
    <property type="entry name" value="PURINE-CYTOSINE PERMEASE FCY2-RELATED"/>
    <property type="match status" value="1"/>
</dbReference>
<evidence type="ECO:0000256" key="3">
    <source>
        <dbReference type="ARBA" id="ARBA00022448"/>
    </source>
</evidence>
<sequence>MNVEQRTIGFVPESDRRGKPSSLFAIWFSANMQVTTVVTGGLAIILGLNLLWAIIAIVLGNLIGGIFMALHSAEGPRLGIPQMIQSRAQFGVIGAILPLILVILMYIGFFASSAILGGEALTSLLHIPFAASIIIANFATFLLVVYGYDMIHRYERVVSYLFTIVFFFLTIKLCTAPSFSASLHNHSFDFGPFFLVLSIVATWQITYAPYVADYSRYLPKDTSISSTFWYTYLGSVIGSMWMMILGAVGAQTASQAFNASASNYIASIAGPHLSWIVDLIILLGIIAVNVLNLYGGFMSITTTVSAFSKIGFTSASRTSISGIIAILGTAIAIWGQGDFLNNYSNFLLLLLYFLVPWTAINLVDFYFVRHGHYDIDAIFHWQGTYGAVNWIAIIAYVVAIALEFPFMNTALYVGPISKYLGDADFAWLVGLIISAVLYYFPMKMKIHSQQNHLPM</sequence>
<organism evidence="9 10">
    <name type="scientific">Sulfoacidibacillus ferrooxidans</name>
    <dbReference type="NCBI Taxonomy" id="2005001"/>
    <lineage>
        <taxon>Bacteria</taxon>
        <taxon>Bacillati</taxon>
        <taxon>Bacillota</taxon>
        <taxon>Bacilli</taxon>
        <taxon>Bacillales</taxon>
        <taxon>Alicyclobacillaceae</taxon>
        <taxon>Sulfoacidibacillus</taxon>
    </lineage>
</organism>
<comment type="caution">
    <text evidence="9">The sequence shown here is derived from an EMBL/GenBank/DDBJ whole genome shotgun (WGS) entry which is preliminary data.</text>
</comment>
<reference evidence="9" key="1">
    <citation type="submission" date="2022-03" db="EMBL/GenBank/DDBJ databases">
        <title>Draft Genome Sequence of Firmicute Strain S0AB, a Heterotrophic Iron/Sulfur-Oxidizing Extreme Acidophile.</title>
        <authorList>
            <person name="Vergara E."/>
            <person name="Pakostova E."/>
            <person name="Johnson D.B."/>
            <person name="Holmes D.S."/>
        </authorList>
    </citation>
    <scope>NUCLEOTIDE SEQUENCE</scope>
    <source>
        <strain evidence="9">S0AB</strain>
    </source>
</reference>
<keyword evidence="5 8" id="KW-1133">Transmembrane helix</keyword>
<dbReference type="EMBL" id="JALBUF010000002">
    <property type="protein sequence ID" value="MCI0182914.1"/>
    <property type="molecule type" value="Genomic_DNA"/>
</dbReference>
<feature type="transmembrane region" description="Helical" evidence="8">
    <location>
        <begin position="425"/>
        <end position="441"/>
    </location>
</feature>
<comment type="similarity">
    <text evidence="2 7">Belongs to the purine-cytosine permease (2.A.39) family.</text>
</comment>
<dbReference type="PIRSF" id="PIRSF002744">
    <property type="entry name" value="Pur-cyt_permease"/>
    <property type="match status" value="1"/>
</dbReference>
<feature type="transmembrane region" description="Helical" evidence="8">
    <location>
        <begin position="315"/>
        <end position="334"/>
    </location>
</feature>
<accession>A0A9X1V8K3</accession>
<dbReference type="GO" id="GO:0022857">
    <property type="term" value="F:transmembrane transporter activity"/>
    <property type="evidence" value="ECO:0007669"/>
    <property type="project" value="InterPro"/>
</dbReference>
<dbReference type="Gene3D" id="1.10.4160.10">
    <property type="entry name" value="Hydantoin permease"/>
    <property type="match status" value="1"/>
</dbReference>
<feature type="transmembrane region" description="Helical" evidence="8">
    <location>
        <begin position="50"/>
        <end position="70"/>
    </location>
</feature>
<keyword evidence="3 7" id="KW-0813">Transport</keyword>
<comment type="subcellular location">
    <subcellularLocation>
        <location evidence="1">Membrane</location>
        <topology evidence="1">Multi-pass membrane protein</topology>
    </subcellularLocation>
</comment>
<feature type="transmembrane region" description="Helical" evidence="8">
    <location>
        <begin position="273"/>
        <end position="294"/>
    </location>
</feature>
<evidence type="ECO:0000256" key="8">
    <source>
        <dbReference type="SAM" id="Phobius"/>
    </source>
</evidence>
<evidence type="ECO:0008006" key="11">
    <source>
        <dbReference type="Google" id="ProtNLM"/>
    </source>
</evidence>
<dbReference type="Pfam" id="PF02133">
    <property type="entry name" value="Transp_cyt_pur"/>
    <property type="match status" value="1"/>
</dbReference>
<dbReference type="GO" id="GO:0005886">
    <property type="term" value="C:plasma membrane"/>
    <property type="evidence" value="ECO:0007669"/>
    <property type="project" value="TreeGrafter"/>
</dbReference>
<feature type="transmembrane region" description="Helical" evidence="8">
    <location>
        <begin position="21"/>
        <end position="44"/>
    </location>
</feature>
<feature type="transmembrane region" description="Helical" evidence="8">
    <location>
        <begin position="90"/>
        <end position="115"/>
    </location>
</feature>